<dbReference type="GO" id="GO:0006656">
    <property type="term" value="P:phosphatidylcholine biosynthetic process"/>
    <property type="evidence" value="ECO:0007669"/>
    <property type="project" value="UniProtKB-UniPathway"/>
</dbReference>
<proteinExistence type="predicted"/>
<evidence type="ECO:0000256" key="1">
    <source>
        <dbReference type="SAM" id="Phobius"/>
    </source>
</evidence>
<keyword evidence="1" id="KW-1133">Transmembrane helix</keyword>
<feature type="transmembrane region" description="Helical" evidence="1">
    <location>
        <begin position="186"/>
        <end position="211"/>
    </location>
</feature>
<sequence length="258" mass="28683">MKTRAIIFVLEWTAANIIVFLQDDISFYPLPWILWNITFGIFLFKLFTSPDDEDSGWPIGPTVGALAFVLTALKKDDQDSVPTWNAVLGSVICVFGFALIGIASDTLGNEWRDAPPPENNAYDVANTTTNIEDTIKNVDENTEILLTEHPIGGKINNQKLIMEGPYKIIRHPIYAGLLLEAFGSNVVGGFSSSIAFGAFVSVTIAYIIQLSREEFELNKLSDGKYDKEYKKSCKIQTSSVLILGLIYFVKLEPFSLKQ</sequence>
<evidence type="ECO:0000313" key="2">
    <source>
        <dbReference type="EMBL" id="CAD8878292.1"/>
    </source>
</evidence>
<feature type="transmembrane region" description="Helical" evidence="1">
    <location>
        <begin position="85"/>
        <end position="103"/>
    </location>
</feature>
<feature type="transmembrane region" description="Helical" evidence="1">
    <location>
        <begin position="56"/>
        <end position="73"/>
    </location>
</feature>
<keyword evidence="1" id="KW-0812">Transmembrane</keyword>
<name>A0A7S1B8D9_9STRA</name>
<dbReference type="UniPathway" id="UPA00753"/>
<dbReference type="EMBL" id="HBFR01007590">
    <property type="protein sequence ID" value="CAD8878292.1"/>
    <property type="molecule type" value="Transcribed_RNA"/>
</dbReference>
<keyword evidence="1" id="KW-0472">Membrane</keyword>
<reference evidence="2" key="1">
    <citation type="submission" date="2021-01" db="EMBL/GenBank/DDBJ databases">
        <authorList>
            <person name="Corre E."/>
            <person name="Pelletier E."/>
            <person name="Niang G."/>
            <person name="Scheremetjew M."/>
            <person name="Finn R."/>
            <person name="Kale V."/>
            <person name="Holt S."/>
            <person name="Cochrane G."/>
            <person name="Meng A."/>
            <person name="Brown T."/>
            <person name="Cohen L."/>
        </authorList>
    </citation>
    <scope>NUCLEOTIDE SEQUENCE</scope>
    <source>
        <strain evidence="2">308</strain>
    </source>
</reference>
<dbReference type="Gene3D" id="1.20.120.1630">
    <property type="match status" value="1"/>
</dbReference>
<evidence type="ECO:0008006" key="3">
    <source>
        <dbReference type="Google" id="ProtNLM"/>
    </source>
</evidence>
<protein>
    <recommendedName>
        <fullName evidence="3">Protein-S-isoprenylcysteine O-methyltransferase</fullName>
    </recommendedName>
</protein>
<feature type="transmembrane region" description="Helical" evidence="1">
    <location>
        <begin position="25"/>
        <end position="44"/>
    </location>
</feature>
<organism evidence="2">
    <name type="scientific">Corethron hystrix</name>
    <dbReference type="NCBI Taxonomy" id="216773"/>
    <lineage>
        <taxon>Eukaryota</taxon>
        <taxon>Sar</taxon>
        <taxon>Stramenopiles</taxon>
        <taxon>Ochrophyta</taxon>
        <taxon>Bacillariophyta</taxon>
        <taxon>Coscinodiscophyceae</taxon>
        <taxon>Corethrophycidae</taxon>
        <taxon>Corethrales</taxon>
        <taxon>Corethraceae</taxon>
        <taxon>Corethron</taxon>
    </lineage>
</organism>
<gene>
    <name evidence="2" type="ORF">CHYS00102_LOCUS5476</name>
</gene>
<dbReference type="AlphaFoldDB" id="A0A7S1B8D9"/>
<accession>A0A7S1B8D9</accession>